<sequence>MSFASRGRASQERLRGCGSRSNEMKHVNPPFFSPRSFSTPNKGASLIARGWLAYPTIVSNLPKEGFGGYQNSSGMSANPHGSSSELWEGSTP</sequence>
<evidence type="ECO:0000313" key="2">
    <source>
        <dbReference type="EMBL" id="KAK3747788.1"/>
    </source>
</evidence>
<accession>A0AAE0YJM4</accession>
<gene>
    <name evidence="2" type="ORF">RRG08_057332</name>
</gene>
<proteinExistence type="predicted"/>
<comment type="caution">
    <text evidence="2">The sequence shown here is derived from an EMBL/GenBank/DDBJ whole genome shotgun (WGS) entry which is preliminary data.</text>
</comment>
<reference evidence="2" key="1">
    <citation type="journal article" date="2023" name="G3 (Bethesda)">
        <title>A reference genome for the long-term kleptoplast-retaining sea slug Elysia crispata morphotype clarki.</title>
        <authorList>
            <person name="Eastman K.E."/>
            <person name="Pendleton A.L."/>
            <person name="Shaikh M.A."/>
            <person name="Suttiyut T."/>
            <person name="Ogas R."/>
            <person name="Tomko P."/>
            <person name="Gavelis G."/>
            <person name="Widhalm J.R."/>
            <person name="Wisecaver J.H."/>
        </authorList>
    </citation>
    <scope>NUCLEOTIDE SEQUENCE</scope>
    <source>
        <strain evidence="2">ECLA1</strain>
    </source>
</reference>
<feature type="compositionally biased region" description="Polar residues" evidence="1">
    <location>
        <begin position="69"/>
        <end position="92"/>
    </location>
</feature>
<dbReference type="Proteomes" id="UP001283361">
    <property type="component" value="Unassembled WGS sequence"/>
</dbReference>
<evidence type="ECO:0000313" key="3">
    <source>
        <dbReference type="Proteomes" id="UP001283361"/>
    </source>
</evidence>
<organism evidence="2 3">
    <name type="scientific">Elysia crispata</name>
    <name type="common">lettuce slug</name>
    <dbReference type="NCBI Taxonomy" id="231223"/>
    <lineage>
        <taxon>Eukaryota</taxon>
        <taxon>Metazoa</taxon>
        <taxon>Spiralia</taxon>
        <taxon>Lophotrochozoa</taxon>
        <taxon>Mollusca</taxon>
        <taxon>Gastropoda</taxon>
        <taxon>Heterobranchia</taxon>
        <taxon>Euthyneura</taxon>
        <taxon>Panpulmonata</taxon>
        <taxon>Sacoglossa</taxon>
        <taxon>Placobranchoidea</taxon>
        <taxon>Plakobranchidae</taxon>
        <taxon>Elysia</taxon>
    </lineage>
</organism>
<name>A0AAE0YJM4_9GAST</name>
<dbReference type="EMBL" id="JAWDGP010006072">
    <property type="protein sequence ID" value="KAK3747788.1"/>
    <property type="molecule type" value="Genomic_DNA"/>
</dbReference>
<feature type="region of interest" description="Disordered" evidence="1">
    <location>
        <begin position="1"/>
        <end position="35"/>
    </location>
</feature>
<keyword evidence="3" id="KW-1185">Reference proteome</keyword>
<feature type="region of interest" description="Disordered" evidence="1">
    <location>
        <begin position="65"/>
        <end position="92"/>
    </location>
</feature>
<evidence type="ECO:0000256" key="1">
    <source>
        <dbReference type="SAM" id="MobiDB-lite"/>
    </source>
</evidence>
<protein>
    <submittedName>
        <fullName evidence="2">Uncharacterized protein</fullName>
    </submittedName>
</protein>
<dbReference type="AlphaFoldDB" id="A0AAE0YJM4"/>